<evidence type="ECO:0000256" key="3">
    <source>
        <dbReference type="ARBA" id="ARBA00022692"/>
    </source>
</evidence>
<evidence type="ECO:0000256" key="5">
    <source>
        <dbReference type="ARBA" id="ARBA00023136"/>
    </source>
</evidence>
<organism evidence="8 9">
    <name type="scientific">Chengkuizengella axinellae</name>
    <dbReference type="NCBI Taxonomy" id="3064388"/>
    <lineage>
        <taxon>Bacteria</taxon>
        <taxon>Bacillati</taxon>
        <taxon>Bacillota</taxon>
        <taxon>Bacilli</taxon>
        <taxon>Bacillales</taxon>
        <taxon>Paenibacillaceae</taxon>
        <taxon>Chengkuizengella</taxon>
    </lineage>
</organism>
<evidence type="ECO:0000256" key="6">
    <source>
        <dbReference type="SAM" id="Phobius"/>
    </source>
</evidence>
<accession>A0ABT9J4N2</accession>
<protein>
    <submittedName>
        <fullName evidence="8">Type II secretion system F family protein</fullName>
    </submittedName>
</protein>
<dbReference type="PANTHER" id="PTHR35007:SF1">
    <property type="entry name" value="PILUS ASSEMBLY PROTEIN"/>
    <property type="match status" value="1"/>
</dbReference>
<keyword evidence="4 6" id="KW-1133">Transmembrane helix</keyword>
<name>A0ABT9J4N2_9BACL</name>
<evidence type="ECO:0000259" key="7">
    <source>
        <dbReference type="Pfam" id="PF00482"/>
    </source>
</evidence>
<dbReference type="Pfam" id="PF00482">
    <property type="entry name" value="T2SSF"/>
    <property type="match status" value="1"/>
</dbReference>
<feature type="transmembrane region" description="Helical" evidence="6">
    <location>
        <begin position="67"/>
        <end position="86"/>
    </location>
</feature>
<keyword evidence="5 6" id="KW-0472">Membrane</keyword>
<feature type="transmembrane region" description="Helical" evidence="6">
    <location>
        <begin position="6"/>
        <end position="22"/>
    </location>
</feature>
<feature type="transmembrane region" description="Helical" evidence="6">
    <location>
        <begin position="248"/>
        <end position="266"/>
    </location>
</feature>
<dbReference type="EMBL" id="JAVAMP010000016">
    <property type="protein sequence ID" value="MDP5276563.1"/>
    <property type="molecule type" value="Genomic_DNA"/>
</dbReference>
<keyword evidence="9" id="KW-1185">Reference proteome</keyword>
<sequence>MPLMISVMIFLSAFIMTVSLVPESTRMFQVQKKDEEKDMTKLFPIILDLSGAVFVFLLISYSLSMVWGLMISPMGLLLARKLPALVNQWKYYFMRKKCLEQLEGACLVISSTVRSGLTLLEAYRSAIGYVHSPLKEELEFIVNEVQFSGKSLSGALKNFSEKWRSPETEILYHATYLASTVGGKEVPNVMQSVSNSIRERKQIDKKIKAKTTYQRISAITISILPIVILMIFKFMAPDLYITLLGEGRIFLIIGIIISCIAWYFIFKIMNFEEF</sequence>
<feature type="transmembrane region" description="Helical" evidence="6">
    <location>
        <begin position="216"/>
        <end position="236"/>
    </location>
</feature>
<dbReference type="Gene3D" id="1.20.81.30">
    <property type="entry name" value="Type II secretion system (T2SS), domain F"/>
    <property type="match status" value="1"/>
</dbReference>
<comment type="caution">
    <text evidence="8">The sequence shown here is derived from an EMBL/GenBank/DDBJ whole genome shotgun (WGS) entry which is preliminary data.</text>
</comment>
<evidence type="ECO:0000256" key="1">
    <source>
        <dbReference type="ARBA" id="ARBA00004651"/>
    </source>
</evidence>
<dbReference type="RefSeq" id="WP_305993872.1">
    <property type="nucleotide sequence ID" value="NZ_JAVAMP010000016.1"/>
</dbReference>
<dbReference type="InterPro" id="IPR018076">
    <property type="entry name" value="T2SS_GspF_dom"/>
</dbReference>
<feature type="domain" description="Type II secretion system protein GspF" evidence="7">
    <location>
        <begin position="106"/>
        <end position="231"/>
    </location>
</feature>
<evidence type="ECO:0000313" key="8">
    <source>
        <dbReference type="EMBL" id="MDP5276563.1"/>
    </source>
</evidence>
<feature type="transmembrane region" description="Helical" evidence="6">
    <location>
        <begin position="42"/>
        <end position="61"/>
    </location>
</feature>
<reference evidence="8 9" key="1">
    <citation type="submission" date="2023-08" db="EMBL/GenBank/DDBJ databases">
        <authorList>
            <person name="Park J.-S."/>
        </authorList>
    </citation>
    <scope>NUCLEOTIDE SEQUENCE [LARGE SCALE GENOMIC DNA]</scope>
    <source>
        <strain evidence="8 9">2205SS18-9</strain>
    </source>
</reference>
<dbReference type="PANTHER" id="PTHR35007">
    <property type="entry name" value="INTEGRAL MEMBRANE PROTEIN-RELATED"/>
    <property type="match status" value="1"/>
</dbReference>
<evidence type="ECO:0000256" key="4">
    <source>
        <dbReference type="ARBA" id="ARBA00022989"/>
    </source>
</evidence>
<gene>
    <name evidence="8" type="ORF">Q5Y73_20930</name>
</gene>
<dbReference type="InterPro" id="IPR042094">
    <property type="entry name" value="T2SS_GspF_sf"/>
</dbReference>
<keyword evidence="3 6" id="KW-0812">Transmembrane</keyword>
<dbReference type="Proteomes" id="UP001231941">
    <property type="component" value="Unassembled WGS sequence"/>
</dbReference>
<comment type="subcellular location">
    <subcellularLocation>
        <location evidence="1">Cell membrane</location>
        <topology evidence="1">Multi-pass membrane protein</topology>
    </subcellularLocation>
</comment>
<proteinExistence type="predicted"/>
<keyword evidence="2" id="KW-1003">Cell membrane</keyword>
<evidence type="ECO:0000313" key="9">
    <source>
        <dbReference type="Proteomes" id="UP001231941"/>
    </source>
</evidence>
<evidence type="ECO:0000256" key="2">
    <source>
        <dbReference type="ARBA" id="ARBA00022475"/>
    </source>
</evidence>